<dbReference type="GO" id="GO:0004674">
    <property type="term" value="F:protein serine/threonine kinase activity"/>
    <property type="evidence" value="ECO:0007669"/>
    <property type="project" value="TreeGrafter"/>
</dbReference>
<dbReference type="PANTHER" id="PTHR44329">
    <property type="entry name" value="SERINE/THREONINE-PROTEIN KINASE TNNI3K-RELATED"/>
    <property type="match status" value="1"/>
</dbReference>
<evidence type="ECO:0000256" key="2">
    <source>
        <dbReference type="ARBA" id="ARBA00022840"/>
    </source>
</evidence>
<evidence type="ECO:0000256" key="1">
    <source>
        <dbReference type="ARBA" id="ARBA00022741"/>
    </source>
</evidence>
<evidence type="ECO:0000313" key="5">
    <source>
        <dbReference type="Proteomes" id="UP000294933"/>
    </source>
</evidence>
<dbReference type="InterPro" id="IPR051681">
    <property type="entry name" value="Ser/Thr_Kinases-Pseudokinases"/>
</dbReference>
<dbReference type="PROSITE" id="PS50011">
    <property type="entry name" value="PROTEIN_KINASE_DOM"/>
    <property type="match status" value="1"/>
</dbReference>
<dbReference type="EMBL" id="ML170168">
    <property type="protein sequence ID" value="TDL23912.1"/>
    <property type="molecule type" value="Genomic_DNA"/>
</dbReference>
<dbReference type="Gene3D" id="1.10.510.10">
    <property type="entry name" value="Transferase(Phosphotransferase) domain 1"/>
    <property type="match status" value="1"/>
</dbReference>
<keyword evidence="2" id="KW-0067">ATP-binding</keyword>
<dbReference type="VEuPathDB" id="FungiDB:BD410DRAFT_127377"/>
<sequence>MAACVCNSGFVISQHLGVQCVYRASPYDTLDGSVKLGEVMGDDGLAIIRRGHITQINIMGQPVASGVIVLKTLQTSRKISQEKLDKRFRNECSIWSRLCHINIIPLLGVWTQPAAKPGDPPKLPSFVAPFYKFGTLYTFIDANRSKSLASVPFRYQMVTGIYNGIAHLHSRRIVHADLQPSNIMIDDHGRPRISDFGFAKIYDEFGFTSSAPISKTRYAPPEAGTDAEKGLAQAESIGGLCSGGKGSKRGDVWSFGMVALLVIGGYEPFWRTPQIELVRQYVKGGKIPAKDHYEPITDEVWTMLRSCWVWKGSRRSQITEIDITCISNPNPRL</sequence>
<dbReference type="STRING" id="50990.A0A4Y7Q9Z1"/>
<feature type="domain" description="Protein kinase" evidence="3">
    <location>
        <begin position="34"/>
        <end position="333"/>
    </location>
</feature>
<reference evidence="4 5" key="1">
    <citation type="submission" date="2018-06" db="EMBL/GenBank/DDBJ databases">
        <title>A transcriptomic atlas of mushroom development highlights an independent origin of complex multicellularity.</title>
        <authorList>
            <consortium name="DOE Joint Genome Institute"/>
            <person name="Krizsan K."/>
            <person name="Almasi E."/>
            <person name="Merenyi Z."/>
            <person name="Sahu N."/>
            <person name="Viragh M."/>
            <person name="Koszo T."/>
            <person name="Mondo S."/>
            <person name="Kiss B."/>
            <person name="Balint B."/>
            <person name="Kues U."/>
            <person name="Barry K."/>
            <person name="Hegedus J.C."/>
            <person name="Henrissat B."/>
            <person name="Johnson J."/>
            <person name="Lipzen A."/>
            <person name="Ohm R."/>
            <person name="Nagy I."/>
            <person name="Pangilinan J."/>
            <person name="Yan J."/>
            <person name="Xiong Y."/>
            <person name="Grigoriev I.V."/>
            <person name="Hibbett D.S."/>
            <person name="Nagy L.G."/>
        </authorList>
    </citation>
    <scope>NUCLEOTIDE SEQUENCE [LARGE SCALE GENOMIC DNA]</scope>
    <source>
        <strain evidence="4 5">SZMC22713</strain>
    </source>
</reference>
<accession>A0A4Y7Q9Z1</accession>
<organism evidence="4 5">
    <name type="scientific">Rickenella mellea</name>
    <dbReference type="NCBI Taxonomy" id="50990"/>
    <lineage>
        <taxon>Eukaryota</taxon>
        <taxon>Fungi</taxon>
        <taxon>Dikarya</taxon>
        <taxon>Basidiomycota</taxon>
        <taxon>Agaricomycotina</taxon>
        <taxon>Agaricomycetes</taxon>
        <taxon>Hymenochaetales</taxon>
        <taxon>Rickenellaceae</taxon>
        <taxon>Rickenella</taxon>
    </lineage>
</organism>
<keyword evidence="4" id="KW-0418">Kinase</keyword>
<keyword evidence="4" id="KW-0808">Transferase</keyword>
<dbReference type="InterPro" id="IPR000719">
    <property type="entry name" value="Prot_kinase_dom"/>
</dbReference>
<keyword evidence="5" id="KW-1185">Reference proteome</keyword>
<dbReference type="GO" id="GO:0005524">
    <property type="term" value="F:ATP binding"/>
    <property type="evidence" value="ECO:0007669"/>
    <property type="project" value="UniProtKB-KW"/>
</dbReference>
<dbReference type="Pfam" id="PF00069">
    <property type="entry name" value="Pkinase"/>
    <property type="match status" value="1"/>
</dbReference>
<name>A0A4Y7Q9Z1_9AGAM</name>
<dbReference type="OrthoDB" id="4062651at2759"/>
<dbReference type="InterPro" id="IPR011009">
    <property type="entry name" value="Kinase-like_dom_sf"/>
</dbReference>
<protein>
    <submittedName>
        <fullName evidence="4">Kinase-like protein</fullName>
    </submittedName>
</protein>
<keyword evidence="1" id="KW-0547">Nucleotide-binding</keyword>
<dbReference type="Proteomes" id="UP000294933">
    <property type="component" value="Unassembled WGS sequence"/>
</dbReference>
<gene>
    <name evidence="4" type="ORF">BD410DRAFT_127377</name>
</gene>
<dbReference type="PANTHER" id="PTHR44329:SF298">
    <property type="entry name" value="MIXED LINEAGE KINASE DOMAIN-LIKE PROTEIN"/>
    <property type="match status" value="1"/>
</dbReference>
<dbReference type="SUPFAM" id="SSF56112">
    <property type="entry name" value="Protein kinase-like (PK-like)"/>
    <property type="match status" value="1"/>
</dbReference>
<proteinExistence type="predicted"/>
<evidence type="ECO:0000313" key="4">
    <source>
        <dbReference type="EMBL" id="TDL23912.1"/>
    </source>
</evidence>
<evidence type="ECO:0000259" key="3">
    <source>
        <dbReference type="PROSITE" id="PS50011"/>
    </source>
</evidence>
<dbReference type="AlphaFoldDB" id="A0A4Y7Q9Z1"/>